<dbReference type="Pfam" id="PF13561">
    <property type="entry name" value="adh_short_C2"/>
    <property type="match status" value="1"/>
</dbReference>
<dbReference type="GO" id="GO:0009062">
    <property type="term" value="P:fatty acid catabolic process"/>
    <property type="evidence" value="ECO:0007669"/>
    <property type="project" value="InterPro"/>
</dbReference>
<dbReference type="PRINTS" id="PR00080">
    <property type="entry name" value="SDRFAMILY"/>
</dbReference>
<accession>A0A1I2R071</accession>
<name>A0A1I2R071_9BACL</name>
<dbReference type="GO" id="GO:0008670">
    <property type="term" value="F:2,4-dienoyl-CoA reductase (NADPH) activity"/>
    <property type="evidence" value="ECO:0007669"/>
    <property type="project" value="InterPro"/>
</dbReference>
<keyword evidence="1" id="KW-0521">NADP</keyword>
<dbReference type="RefSeq" id="WP_092039855.1">
    <property type="nucleotide sequence ID" value="NZ_FOOK01000026.1"/>
</dbReference>
<evidence type="ECO:0000313" key="4">
    <source>
        <dbReference type="Proteomes" id="UP000198661"/>
    </source>
</evidence>
<evidence type="ECO:0000256" key="2">
    <source>
        <dbReference type="ARBA" id="ARBA00023002"/>
    </source>
</evidence>
<dbReference type="Gene3D" id="3.40.50.720">
    <property type="entry name" value="NAD(P)-binding Rossmann-like Domain"/>
    <property type="match status" value="1"/>
</dbReference>
<dbReference type="PRINTS" id="PR00081">
    <property type="entry name" value="GDHRDH"/>
</dbReference>
<reference evidence="3 4" key="1">
    <citation type="submission" date="2016-10" db="EMBL/GenBank/DDBJ databases">
        <authorList>
            <person name="de Groot N.N."/>
        </authorList>
    </citation>
    <scope>NUCLEOTIDE SEQUENCE [LARGE SCALE GENOMIC DNA]</scope>
    <source>
        <strain evidence="3 4">DSM 44945</strain>
    </source>
</reference>
<dbReference type="Proteomes" id="UP000198661">
    <property type="component" value="Unassembled WGS sequence"/>
</dbReference>
<dbReference type="NCBIfam" id="NF005811">
    <property type="entry name" value="PRK07677.1"/>
    <property type="match status" value="1"/>
</dbReference>
<proteinExistence type="predicted"/>
<dbReference type="EMBL" id="FOOK01000026">
    <property type="protein sequence ID" value="SFG32909.1"/>
    <property type="molecule type" value="Genomic_DNA"/>
</dbReference>
<evidence type="ECO:0000313" key="3">
    <source>
        <dbReference type="EMBL" id="SFG32909.1"/>
    </source>
</evidence>
<dbReference type="SUPFAM" id="SSF51735">
    <property type="entry name" value="NAD(P)-binding Rossmann-fold domains"/>
    <property type="match status" value="1"/>
</dbReference>
<keyword evidence="2" id="KW-0560">Oxidoreductase</keyword>
<dbReference type="CDD" id="cd05369">
    <property type="entry name" value="TER_DECR_SDR_a"/>
    <property type="match status" value="1"/>
</dbReference>
<protein>
    <submittedName>
        <fullName evidence="3">NAD(P)-dependent dehydrogenase, short-chain alcohol dehydrogenase family</fullName>
    </submittedName>
</protein>
<dbReference type="PANTHER" id="PTHR43296:SF2">
    <property type="entry name" value="PEROXISOMAL 2,4-DIENOYL-COA REDUCTASE [(3E)-ENOYL-COA-PRODUCING]"/>
    <property type="match status" value="1"/>
</dbReference>
<dbReference type="InterPro" id="IPR002347">
    <property type="entry name" value="SDR_fam"/>
</dbReference>
<organism evidence="3 4">
    <name type="scientific">Planifilum fulgidum</name>
    <dbReference type="NCBI Taxonomy" id="201973"/>
    <lineage>
        <taxon>Bacteria</taxon>
        <taxon>Bacillati</taxon>
        <taxon>Bacillota</taxon>
        <taxon>Bacilli</taxon>
        <taxon>Bacillales</taxon>
        <taxon>Thermoactinomycetaceae</taxon>
        <taxon>Planifilum</taxon>
    </lineage>
</organism>
<keyword evidence="4" id="KW-1185">Reference proteome</keyword>
<gene>
    <name evidence="3" type="ORF">SAMN04488025_12641</name>
</gene>
<sequence length="255" mass="27347">MKGQTVIVTGGSSGIGKGIAARLCRDGAHVVIIGRNEEKLNRAREEIETFDGQVLTIPMDVRNPDQVAEMVKKTKERFGRIDHLINNAAGNFIVHAEDLSINGWNAVINIVLNGTWYCSQAVAKDWIASGGKGSIVNIVATYAWTGCAGVVHSAAAKAGVLAMSQTLAVEWGKKYGIRVNCVAPGPIENTGGAEKLILSDDMRKQLLDHIPLGRLGRVEEVADVVAFLLSDRAEYINGACITVDAGLWLAGRRMI</sequence>
<dbReference type="OrthoDB" id="9803333at2"/>
<evidence type="ECO:0000256" key="1">
    <source>
        <dbReference type="ARBA" id="ARBA00022857"/>
    </source>
</evidence>
<dbReference type="GO" id="GO:0008206">
    <property type="term" value="P:bile acid metabolic process"/>
    <property type="evidence" value="ECO:0007669"/>
    <property type="project" value="UniProtKB-ARBA"/>
</dbReference>
<dbReference type="PANTHER" id="PTHR43296">
    <property type="entry name" value="PEROXISOMAL 2,4-DIENOYL-COA REDUCTASE"/>
    <property type="match status" value="1"/>
</dbReference>
<dbReference type="AlphaFoldDB" id="A0A1I2R071"/>
<dbReference type="STRING" id="201973.SAMN04488025_12641"/>
<dbReference type="InterPro" id="IPR045017">
    <property type="entry name" value="DECR2-like"/>
</dbReference>
<dbReference type="InterPro" id="IPR036291">
    <property type="entry name" value="NAD(P)-bd_dom_sf"/>
</dbReference>
<dbReference type="FunFam" id="3.40.50.720:FF:000084">
    <property type="entry name" value="Short-chain dehydrogenase reductase"/>
    <property type="match status" value="1"/>
</dbReference>